<feature type="domain" description="Coilin tudor" evidence="2">
    <location>
        <begin position="303"/>
        <end position="404"/>
    </location>
</feature>
<dbReference type="PANTHER" id="PTHR15197">
    <property type="entry name" value="COILIN P80"/>
    <property type="match status" value="1"/>
</dbReference>
<feature type="region of interest" description="Disordered" evidence="1">
    <location>
        <begin position="52"/>
        <end position="107"/>
    </location>
</feature>
<dbReference type="GO" id="GO:0030619">
    <property type="term" value="F:U1 snRNA binding"/>
    <property type="evidence" value="ECO:0007669"/>
    <property type="project" value="TreeGrafter"/>
</dbReference>
<feature type="region of interest" description="Disordered" evidence="1">
    <location>
        <begin position="120"/>
        <end position="227"/>
    </location>
</feature>
<organism evidence="3 4">
    <name type="scientific">Acanthosepion pharaonis</name>
    <name type="common">Pharaoh cuttlefish</name>
    <name type="synonym">Sepia pharaonis</name>
    <dbReference type="NCBI Taxonomy" id="158019"/>
    <lineage>
        <taxon>Eukaryota</taxon>
        <taxon>Metazoa</taxon>
        <taxon>Spiralia</taxon>
        <taxon>Lophotrochozoa</taxon>
        <taxon>Mollusca</taxon>
        <taxon>Cephalopoda</taxon>
        <taxon>Coleoidea</taxon>
        <taxon>Decapodiformes</taxon>
        <taxon>Sepiida</taxon>
        <taxon>Sepiina</taxon>
        <taxon>Sepiidae</taxon>
        <taxon>Acanthosepion</taxon>
    </lineage>
</organism>
<dbReference type="EMBL" id="CAHIKZ030001075">
    <property type="protein sequence ID" value="CAE1251538.1"/>
    <property type="molecule type" value="Genomic_DNA"/>
</dbReference>
<gene>
    <name evidence="3" type="ORF">SPHA_27562</name>
</gene>
<feature type="compositionally biased region" description="Basic and acidic residues" evidence="1">
    <location>
        <begin position="73"/>
        <end position="88"/>
    </location>
</feature>
<dbReference type="InterPro" id="IPR024822">
    <property type="entry name" value="Coilin"/>
</dbReference>
<evidence type="ECO:0000313" key="4">
    <source>
        <dbReference type="Proteomes" id="UP000597762"/>
    </source>
</evidence>
<evidence type="ECO:0000259" key="2">
    <source>
        <dbReference type="Pfam" id="PF23086"/>
    </source>
</evidence>
<reference evidence="3" key="1">
    <citation type="submission" date="2021-01" db="EMBL/GenBank/DDBJ databases">
        <authorList>
            <person name="Li R."/>
            <person name="Bekaert M."/>
        </authorList>
    </citation>
    <scope>NUCLEOTIDE SEQUENCE</scope>
    <source>
        <strain evidence="3">Farmed</strain>
    </source>
</reference>
<dbReference type="AlphaFoldDB" id="A0A812C3B5"/>
<dbReference type="GO" id="GO:0000387">
    <property type="term" value="P:spliceosomal snRNP assembly"/>
    <property type="evidence" value="ECO:0007669"/>
    <property type="project" value="TreeGrafter"/>
</dbReference>
<comment type="caution">
    <text evidence="3">The sequence shown here is derived from an EMBL/GenBank/DDBJ whole genome shotgun (WGS) entry which is preliminary data.</text>
</comment>
<evidence type="ECO:0000256" key="1">
    <source>
        <dbReference type="SAM" id="MobiDB-lite"/>
    </source>
</evidence>
<protein>
    <submittedName>
        <fullName evidence="3">COIL</fullName>
    </submittedName>
</protein>
<dbReference type="Proteomes" id="UP000597762">
    <property type="component" value="Unassembled WGS sequence"/>
</dbReference>
<dbReference type="GO" id="GO:0030620">
    <property type="term" value="F:U2 snRNA binding"/>
    <property type="evidence" value="ECO:0007669"/>
    <property type="project" value="TreeGrafter"/>
</dbReference>
<sequence length="404" mass="45910">MQRMIGRKFYKSEETSFKLTLKGSLLPAWESSFILRDDDQIMVEHEVMAHHSSEYWSKKKKRKKKLMTNSKNFPEETRKTDTSAKEISKGNGNNPRRRRRRRGQRSFACSPFIYAMSQSLDSDADNRSPVSTPVASQLKYPPSSNSSQKHFHFTSDTEEDEEEEEENISQPTKTGVDQSKTENNFESSKTSLSSEKIVMNGTEDSNSSFVSQGGGEDKILTSSQRHSSKKSVHFALENVPCASFDSSQEPVIYKRGQRRSFPTLIRQQQLNTSLESCSSICTSVEDDPNTASVNGCTPKPLKEYNLLPAIVGYPRAGDKIAFKRLEIGDDYTPRLSNFIEAKVISFQEDSKQLTMKVTSPKNNRRKEGKFELFYENDDDIILDQPDDVIESVELSTLQEVKLLK</sequence>
<feature type="compositionally biased region" description="Acidic residues" evidence="1">
    <location>
        <begin position="156"/>
        <end position="167"/>
    </location>
</feature>
<feature type="compositionally biased region" description="Basic residues" evidence="1">
    <location>
        <begin position="95"/>
        <end position="104"/>
    </location>
</feature>
<dbReference type="PANTHER" id="PTHR15197:SF0">
    <property type="entry name" value="COILIN"/>
    <property type="match status" value="1"/>
</dbReference>
<evidence type="ECO:0000313" key="3">
    <source>
        <dbReference type="EMBL" id="CAE1251538.1"/>
    </source>
</evidence>
<keyword evidence="4" id="KW-1185">Reference proteome</keyword>
<name>A0A812C3B5_ACAPH</name>
<proteinExistence type="predicted"/>
<dbReference type="InterPro" id="IPR056398">
    <property type="entry name" value="Tudor_Coilin"/>
</dbReference>
<dbReference type="GO" id="GO:0015030">
    <property type="term" value="C:Cajal body"/>
    <property type="evidence" value="ECO:0007669"/>
    <property type="project" value="TreeGrafter"/>
</dbReference>
<dbReference type="Pfam" id="PF23086">
    <property type="entry name" value="Tudor_Coilin"/>
    <property type="match status" value="1"/>
</dbReference>
<accession>A0A812C3B5</accession>
<dbReference type="OrthoDB" id="74813at2759"/>
<feature type="compositionally biased region" description="Polar residues" evidence="1">
    <location>
        <begin position="202"/>
        <end position="211"/>
    </location>
</feature>
<feature type="compositionally biased region" description="Polar residues" evidence="1">
    <location>
        <begin position="168"/>
        <end position="194"/>
    </location>
</feature>